<reference evidence="13" key="1">
    <citation type="submission" date="2016-01" db="EMBL/GenBank/DDBJ databases">
        <authorList>
            <person name="Oliw E.H."/>
        </authorList>
    </citation>
    <scope>NUCLEOTIDE SEQUENCE</scope>
</reference>
<evidence type="ECO:0000256" key="1">
    <source>
        <dbReference type="ARBA" id="ARBA00004141"/>
    </source>
</evidence>
<keyword evidence="8" id="KW-0406">Ion transport</keyword>
<evidence type="ECO:0000256" key="2">
    <source>
        <dbReference type="ARBA" id="ARBA00006810"/>
    </source>
</evidence>
<evidence type="ECO:0000256" key="5">
    <source>
        <dbReference type="ARBA" id="ARBA00022692"/>
    </source>
</evidence>
<dbReference type="InterPro" id="IPR000568">
    <property type="entry name" value="ATP_synth_F0_asu"/>
</dbReference>
<dbReference type="PANTHER" id="PTHR11410">
    <property type="entry name" value="ATP SYNTHASE SUBUNIT A"/>
    <property type="match status" value="1"/>
</dbReference>
<feature type="transmembrane region" description="Helical" evidence="12">
    <location>
        <begin position="99"/>
        <end position="119"/>
    </location>
</feature>
<evidence type="ECO:0000256" key="12">
    <source>
        <dbReference type="SAM" id="Phobius"/>
    </source>
</evidence>
<feature type="transmembrane region" description="Helical" evidence="12">
    <location>
        <begin position="44"/>
        <end position="65"/>
    </location>
</feature>
<dbReference type="AlphaFoldDB" id="A0A1P8AJ48"/>
<dbReference type="EMBL" id="KU559010">
    <property type="protein sequence ID" value="AMZ00197.1"/>
    <property type="molecule type" value="Genomic_DNA"/>
</dbReference>
<evidence type="ECO:0000313" key="13">
    <source>
        <dbReference type="EMBL" id="AMZ00197.1"/>
    </source>
</evidence>
<dbReference type="SUPFAM" id="SSF81336">
    <property type="entry name" value="F1F0 ATP synthase subunit A"/>
    <property type="match status" value="1"/>
</dbReference>
<dbReference type="GO" id="GO:0005743">
    <property type="term" value="C:mitochondrial inner membrane"/>
    <property type="evidence" value="ECO:0007669"/>
    <property type="project" value="UniProtKB-SubCell"/>
</dbReference>
<keyword evidence="13" id="KW-0496">Mitochondrion</keyword>
<evidence type="ECO:0000256" key="6">
    <source>
        <dbReference type="ARBA" id="ARBA00022781"/>
    </source>
</evidence>
<comment type="similarity">
    <text evidence="2">Belongs to the ATPase A chain family.</text>
</comment>
<keyword evidence="3" id="KW-0813">Transport</keyword>
<evidence type="ECO:0000256" key="8">
    <source>
        <dbReference type="ARBA" id="ARBA00023065"/>
    </source>
</evidence>
<accession>A0A1P8AJ48</accession>
<keyword evidence="4" id="KW-0138">CF(0)</keyword>
<organism evidence="13">
    <name type="scientific">Potamilus alatus</name>
    <dbReference type="NCBI Taxonomy" id="81573"/>
    <lineage>
        <taxon>Eukaryota</taxon>
        <taxon>Metazoa</taxon>
        <taxon>Spiralia</taxon>
        <taxon>Lophotrochozoa</taxon>
        <taxon>Mollusca</taxon>
        <taxon>Bivalvia</taxon>
        <taxon>Autobranchia</taxon>
        <taxon>Heteroconchia</taxon>
        <taxon>Palaeoheterodonta</taxon>
        <taxon>Unionida</taxon>
        <taxon>Unionoidea</taxon>
        <taxon>Unionidae</taxon>
        <taxon>Ambleminae</taxon>
        <taxon>Lampsilini</taxon>
        <taxon>Potamilus</taxon>
    </lineage>
</organism>
<dbReference type="PROSITE" id="PS00449">
    <property type="entry name" value="ATPASE_A"/>
    <property type="match status" value="1"/>
</dbReference>
<feature type="transmembrane region" description="Helical" evidence="12">
    <location>
        <begin position="20"/>
        <end position="37"/>
    </location>
</feature>
<dbReference type="GO" id="GO:0045259">
    <property type="term" value="C:proton-transporting ATP synthase complex"/>
    <property type="evidence" value="ECO:0007669"/>
    <property type="project" value="UniProtKB-KW"/>
</dbReference>
<dbReference type="InterPro" id="IPR035908">
    <property type="entry name" value="F0_ATP_A_sf"/>
</dbReference>
<sequence length="230" mass="25155">MLVDIFSSLDYYTDNASKFFELSCSYFGILIGGFVFYPYKSKFWVVESGFSLALVSVLSVVFGVIKDCNGGRFGGLSLGYVGVFLSVIYLNFSGMVPGSFGATSQLSVGVFLGLVWWFWSVMSGFSLNCKESLGHLLPVGTPWVLCPLMILIETVSLLIRPITLSVRLVANMTMGHLVLSLMGDSMIGIGSLVVGGYVLFEFFVCSLQAYVFTLLVSLYSSDHPDHNHES</sequence>
<dbReference type="CDD" id="cd00310">
    <property type="entry name" value="ATP-synt_Fo_a_6"/>
    <property type="match status" value="1"/>
</dbReference>
<dbReference type="InterPro" id="IPR045083">
    <property type="entry name" value="ATP_synth_F0_asu_bact/mt"/>
</dbReference>
<feature type="transmembrane region" description="Helical" evidence="12">
    <location>
        <begin position="139"/>
        <end position="159"/>
    </location>
</feature>
<dbReference type="PANTHER" id="PTHR11410:SF0">
    <property type="entry name" value="ATP SYNTHASE SUBUNIT A"/>
    <property type="match status" value="1"/>
</dbReference>
<keyword evidence="9 12" id="KW-0472">Membrane</keyword>
<keyword evidence="7 12" id="KW-1133">Transmembrane helix</keyword>
<name>A0A1P8AJ48_9BIVA</name>
<evidence type="ECO:0000256" key="9">
    <source>
        <dbReference type="ARBA" id="ARBA00023136"/>
    </source>
</evidence>
<evidence type="ECO:0000256" key="7">
    <source>
        <dbReference type="ARBA" id="ARBA00022989"/>
    </source>
</evidence>
<dbReference type="GO" id="GO:0046933">
    <property type="term" value="F:proton-transporting ATP synthase activity, rotational mechanism"/>
    <property type="evidence" value="ECO:0007669"/>
    <property type="project" value="TreeGrafter"/>
</dbReference>
<reference evidence="13" key="2">
    <citation type="journal article" date="2017" name="PLoS ONE">
        <title>The Complete Maternally and Paternally Inherited Mitochondrial Genomes of a Freshwater Mussel Potamilus alatus (Bivalvia: Unionidae).</title>
        <authorList>
            <person name="Wen H.B."/>
            <person name="Cao Z.M."/>
            <person name="Hua D."/>
            <person name="Xu P."/>
            <person name="Ma X.Y."/>
            <person name="Jin W."/>
            <person name="Yuan X.H."/>
            <person name="Gu R.B."/>
        </authorList>
    </citation>
    <scope>NUCLEOTIDE SEQUENCE</scope>
</reference>
<dbReference type="RefSeq" id="YP_009346119.1">
    <property type="nucleotide sequence ID" value="NC_033858.1"/>
</dbReference>
<dbReference type="Gene3D" id="1.20.120.220">
    <property type="entry name" value="ATP synthase, F0 complex, subunit A"/>
    <property type="match status" value="1"/>
</dbReference>
<evidence type="ECO:0000256" key="10">
    <source>
        <dbReference type="ARBA" id="ARBA00023310"/>
    </source>
</evidence>
<feature type="transmembrane region" description="Helical" evidence="12">
    <location>
        <begin position="171"/>
        <end position="193"/>
    </location>
</feature>
<dbReference type="NCBIfam" id="TIGR01131">
    <property type="entry name" value="ATP_synt_6_or_A"/>
    <property type="match status" value="1"/>
</dbReference>
<feature type="transmembrane region" description="Helical" evidence="12">
    <location>
        <begin position="199"/>
        <end position="219"/>
    </location>
</feature>
<dbReference type="Pfam" id="PF00119">
    <property type="entry name" value="ATP-synt_A"/>
    <property type="match status" value="1"/>
</dbReference>
<evidence type="ECO:0000256" key="3">
    <source>
        <dbReference type="ARBA" id="ARBA00022448"/>
    </source>
</evidence>
<protein>
    <recommendedName>
        <fullName evidence="11">ATP synthase subunit a</fullName>
    </recommendedName>
</protein>
<dbReference type="CTD" id="4508"/>
<feature type="transmembrane region" description="Helical" evidence="12">
    <location>
        <begin position="71"/>
        <end position="92"/>
    </location>
</feature>
<geneLocation type="mitochondrion" evidence="13"/>
<proteinExistence type="inferred from homology"/>
<dbReference type="GeneID" id="31079910"/>
<dbReference type="InterPro" id="IPR023011">
    <property type="entry name" value="ATP_synth_F0_asu_AS"/>
</dbReference>
<evidence type="ECO:0000256" key="11">
    <source>
        <dbReference type="RuleBase" id="RU004450"/>
    </source>
</evidence>
<evidence type="ECO:0000256" key="4">
    <source>
        <dbReference type="ARBA" id="ARBA00022547"/>
    </source>
</evidence>
<dbReference type="PRINTS" id="PR00123">
    <property type="entry name" value="ATPASEA"/>
</dbReference>
<keyword evidence="5 12" id="KW-0812">Transmembrane</keyword>
<keyword evidence="10" id="KW-0066">ATP synthesis</keyword>
<comment type="subcellular location">
    <subcellularLocation>
        <location evidence="1">Membrane</location>
        <topology evidence="1">Multi-pass membrane protein</topology>
    </subcellularLocation>
    <subcellularLocation>
        <location evidence="11">Mitochondrion inner membrane</location>
        <topology evidence="11">Multi-pass membrane protein</topology>
    </subcellularLocation>
</comment>
<gene>
    <name evidence="13" type="primary">ATP6</name>
</gene>
<keyword evidence="6" id="KW-0375">Hydrogen ion transport</keyword>